<evidence type="ECO:0000256" key="6">
    <source>
        <dbReference type="SAM" id="MobiDB-lite"/>
    </source>
</evidence>
<dbReference type="Proteomes" id="UP000053750">
    <property type="component" value="Unassembled WGS sequence"/>
</dbReference>
<dbReference type="GO" id="GO:0022625">
    <property type="term" value="C:cytosolic large ribosomal subunit"/>
    <property type="evidence" value="ECO:0007669"/>
    <property type="project" value="TreeGrafter"/>
</dbReference>
<evidence type="ECO:0000256" key="1">
    <source>
        <dbReference type="ARBA" id="ARBA00022730"/>
    </source>
</evidence>
<evidence type="ECO:0000256" key="5">
    <source>
        <dbReference type="HAMAP-Rule" id="MF_01334"/>
    </source>
</evidence>
<keyword evidence="4 5" id="KW-0687">Ribonucleoprotein</keyword>
<feature type="domain" description="Large ribosomal subunit protein bL25 L25" evidence="7">
    <location>
        <begin position="6"/>
        <end position="92"/>
    </location>
</feature>
<evidence type="ECO:0000313" key="9">
    <source>
        <dbReference type="EMBL" id="EXX86332.1"/>
    </source>
</evidence>
<dbReference type="HAMAP" id="MF_01334">
    <property type="entry name" value="Ribosomal_bL25_CTC"/>
    <property type="match status" value="1"/>
</dbReference>
<protein>
    <recommendedName>
        <fullName evidence="5">Large ribosomal subunit protein bL25</fullName>
    </recommendedName>
    <alternativeName>
        <fullName evidence="5">General stress protein CTC</fullName>
    </alternativeName>
</protein>
<evidence type="ECO:0000259" key="7">
    <source>
        <dbReference type="Pfam" id="PF01386"/>
    </source>
</evidence>
<dbReference type="InterPro" id="IPR011035">
    <property type="entry name" value="Ribosomal_bL25/Gln-tRNA_synth"/>
</dbReference>
<feature type="compositionally biased region" description="Basic and acidic residues" evidence="6">
    <location>
        <begin position="201"/>
        <end position="217"/>
    </location>
</feature>
<dbReference type="Pfam" id="PF01386">
    <property type="entry name" value="Ribosomal_L25p"/>
    <property type="match status" value="1"/>
</dbReference>
<comment type="function">
    <text evidence="5">This is one of the proteins that binds to the 5S RNA in the ribosome where it forms part of the central protuberance.</text>
</comment>
<dbReference type="Pfam" id="PF14693">
    <property type="entry name" value="Ribosomal_TL5_C"/>
    <property type="match status" value="1"/>
</dbReference>
<dbReference type="NCBIfam" id="NF004133">
    <property type="entry name" value="PRK05618.2-4"/>
    <property type="match status" value="1"/>
</dbReference>
<dbReference type="RefSeq" id="WP_036584077.1">
    <property type="nucleotide sequence ID" value="NZ_KK082140.1"/>
</dbReference>
<evidence type="ECO:0000256" key="2">
    <source>
        <dbReference type="ARBA" id="ARBA00022884"/>
    </source>
</evidence>
<comment type="caution">
    <text evidence="9">The sequence shown here is derived from an EMBL/GenBank/DDBJ whole genome shotgun (WGS) entry which is preliminary data.</text>
</comment>
<dbReference type="NCBIfam" id="TIGR00731">
    <property type="entry name" value="bL25_bact_ctc"/>
    <property type="match status" value="1"/>
</dbReference>
<keyword evidence="2 5" id="KW-0694">RNA-binding</keyword>
<evidence type="ECO:0000256" key="3">
    <source>
        <dbReference type="ARBA" id="ARBA00022980"/>
    </source>
</evidence>
<reference evidence="9 10" key="1">
    <citation type="submission" date="2014-02" db="EMBL/GenBank/DDBJ databases">
        <title>Genome sequence of Paenibacillus darwinianus reveals adaptive mechanisms for survival in Antarctic soils.</title>
        <authorList>
            <person name="Dsouza M."/>
            <person name="Taylor M.W."/>
            <person name="Turner S.J."/>
            <person name="Aislabie J."/>
        </authorList>
    </citation>
    <scope>NUCLEOTIDE SEQUENCE [LARGE SCALE GENOMIC DNA]</scope>
    <source>
        <strain evidence="9 10">CE1</strain>
    </source>
</reference>
<keyword evidence="10" id="KW-1185">Reference proteome</keyword>
<comment type="subunit">
    <text evidence="5">Part of the 50S ribosomal subunit; part of the 5S rRNA/L5/L18/L25 subcomplex. Contacts the 5S rRNA. Binds to the 5S rRNA independently of L5 and L18.</text>
</comment>
<dbReference type="AlphaFoldDB" id="A0A9W5RZS4"/>
<dbReference type="InterPro" id="IPR020056">
    <property type="entry name" value="Rbsml_bL25/Gln-tRNA_synth_N"/>
</dbReference>
<accession>A0A9W5RZS4</accession>
<feature type="domain" description="Large ribosomal subunit protein bL25 beta" evidence="8">
    <location>
        <begin position="100"/>
        <end position="183"/>
    </location>
</feature>
<evidence type="ECO:0000313" key="10">
    <source>
        <dbReference type="Proteomes" id="UP000053750"/>
    </source>
</evidence>
<comment type="similarity">
    <text evidence="5">Belongs to the bacterial ribosomal protein bL25 family. CTC subfamily.</text>
</comment>
<dbReference type="PANTHER" id="PTHR33284">
    <property type="entry name" value="RIBOSOMAL PROTEIN L25/GLN-TRNA SYNTHETASE, ANTI-CODON-BINDING DOMAIN-CONTAINING PROTEIN"/>
    <property type="match status" value="1"/>
</dbReference>
<proteinExistence type="inferred from homology"/>
<dbReference type="EMBL" id="JFHU01000194">
    <property type="protein sequence ID" value="EXX86332.1"/>
    <property type="molecule type" value="Genomic_DNA"/>
</dbReference>
<evidence type="ECO:0000259" key="8">
    <source>
        <dbReference type="Pfam" id="PF14693"/>
    </source>
</evidence>
<dbReference type="InterPro" id="IPR001021">
    <property type="entry name" value="Ribosomal_bL25_long"/>
</dbReference>
<dbReference type="InterPro" id="IPR020057">
    <property type="entry name" value="Ribosomal_bL25_b-dom"/>
</dbReference>
<keyword evidence="3 5" id="KW-0689">Ribosomal protein</keyword>
<feature type="region of interest" description="Disordered" evidence="6">
    <location>
        <begin position="187"/>
        <end position="217"/>
    </location>
</feature>
<dbReference type="SUPFAM" id="SSF50715">
    <property type="entry name" value="Ribosomal protein L25-like"/>
    <property type="match status" value="1"/>
</dbReference>
<dbReference type="GO" id="GO:0003735">
    <property type="term" value="F:structural constituent of ribosome"/>
    <property type="evidence" value="ECO:0007669"/>
    <property type="project" value="InterPro"/>
</dbReference>
<dbReference type="InterPro" id="IPR037121">
    <property type="entry name" value="Ribosomal_bL25_C"/>
</dbReference>
<sequence>MTFTMKAEKRQVQTKSDLRQLRQQGKVPGVVYGKNIKQPTAIAVNEKELLHLLRSHPNAVLELELPSAGNQPVMMSDVQRDPLSRGVLHIDFHQINLNEEVKAQVRLEVVGEAPGDKEGGILQLMLHELDVQCLPRDIPESIVVDVSNMQIGENILISDLKLPKGVLLKSDPEQVVVTILTPQKDITEEEAEDAAVEAEEAEARAKEAQAEEVKTEA</sequence>
<dbReference type="Gene3D" id="2.170.120.20">
    <property type="entry name" value="Ribosomal protein L25, beta domain"/>
    <property type="match status" value="1"/>
</dbReference>
<name>A0A9W5RZS4_9BACL</name>
<dbReference type="InterPro" id="IPR020930">
    <property type="entry name" value="Ribosomal_uL5_bac-type"/>
</dbReference>
<evidence type="ECO:0000256" key="4">
    <source>
        <dbReference type="ARBA" id="ARBA00023274"/>
    </source>
</evidence>
<dbReference type="PANTHER" id="PTHR33284:SF1">
    <property type="entry name" value="RIBOSOMAL PROTEIN L25_GLN-TRNA SYNTHETASE, ANTI-CODON-BINDING DOMAIN-CONTAINING PROTEIN"/>
    <property type="match status" value="1"/>
</dbReference>
<dbReference type="OrthoDB" id="9790002at2"/>
<dbReference type="GO" id="GO:0006412">
    <property type="term" value="P:translation"/>
    <property type="evidence" value="ECO:0007669"/>
    <property type="project" value="UniProtKB-UniRule"/>
</dbReference>
<keyword evidence="1 5" id="KW-0699">rRNA-binding</keyword>
<organism evidence="9 10">
    <name type="scientific">Paenibacillus darwinianus</name>
    <dbReference type="NCBI Taxonomy" id="1380763"/>
    <lineage>
        <taxon>Bacteria</taxon>
        <taxon>Bacillati</taxon>
        <taxon>Bacillota</taxon>
        <taxon>Bacilli</taxon>
        <taxon>Bacillales</taxon>
        <taxon>Paenibacillaceae</taxon>
        <taxon>Paenibacillus</taxon>
    </lineage>
</organism>
<dbReference type="Gene3D" id="2.40.240.10">
    <property type="entry name" value="Ribosomal Protein L25, Chain P"/>
    <property type="match status" value="1"/>
</dbReference>
<gene>
    <name evidence="5" type="primary">rplY</name>
    <name evidence="5" type="synonym">ctc</name>
    <name evidence="9" type="ORF">BG53_06500</name>
</gene>
<feature type="compositionally biased region" description="Acidic residues" evidence="6">
    <location>
        <begin position="187"/>
        <end position="200"/>
    </location>
</feature>
<dbReference type="GO" id="GO:0008097">
    <property type="term" value="F:5S rRNA binding"/>
    <property type="evidence" value="ECO:0007669"/>
    <property type="project" value="InterPro"/>
</dbReference>
<dbReference type="CDD" id="cd00495">
    <property type="entry name" value="Ribosomal_L25_TL5_CTC"/>
    <property type="match status" value="1"/>
</dbReference>
<feature type="region of interest" description="Disordered" evidence="6">
    <location>
        <begin position="1"/>
        <end position="20"/>
    </location>
</feature>
<dbReference type="InterPro" id="IPR029751">
    <property type="entry name" value="Ribosomal_L25_dom"/>
</dbReference>